<gene>
    <name evidence="2" type="ORF">A2586_02145</name>
</gene>
<dbReference type="EMBL" id="MHJO01000036">
    <property type="protein sequence ID" value="OGY68509.1"/>
    <property type="molecule type" value="Genomic_DNA"/>
</dbReference>
<evidence type="ECO:0000313" key="2">
    <source>
        <dbReference type="EMBL" id="OGY68509.1"/>
    </source>
</evidence>
<dbReference type="SUPFAM" id="SSF110296">
    <property type="entry name" value="Oligoxyloglucan reducing end-specific cellobiohydrolase"/>
    <property type="match status" value="2"/>
</dbReference>
<evidence type="ECO:0008006" key="4">
    <source>
        <dbReference type="Google" id="ProtNLM"/>
    </source>
</evidence>
<organism evidence="2 3">
    <name type="scientific">Candidatus Harrisonbacteria bacterium RIFOXYD1_FULL_40_9</name>
    <dbReference type="NCBI Taxonomy" id="1798412"/>
    <lineage>
        <taxon>Bacteria</taxon>
        <taxon>Candidatus Harrisoniibacteriota</taxon>
    </lineage>
</organism>
<evidence type="ECO:0000313" key="3">
    <source>
        <dbReference type="Proteomes" id="UP000176611"/>
    </source>
</evidence>
<keyword evidence="1" id="KW-0812">Transmembrane</keyword>
<keyword evidence="1" id="KW-1133">Transmembrane helix</keyword>
<comment type="caution">
    <text evidence="2">The sequence shown here is derived from an EMBL/GenBank/DDBJ whole genome shotgun (WGS) entry which is preliminary data.</text>
</comment>
<dbReference type="AlphaFoldDB" id="A0A1G1ZVK5"/>
<proteinExistence type="predicted"/>
<feature type="transmembrane region" description="Helical" evidence="1">
    <location>
        <begin position="7"/>
        <end position="28"/>
    </location>
</feature>
<name>A0A1G1ZVK5_9BACT</name>
<accession>A0A1G1ZVK5</accession>
<evidence type="ECO:0000256" key="1">
    <source>
        <dbReference type="SAM" id="Phobius"/>
    </source>
</evidence>
<protein>
    <recommendedName>
        <fullName evidence="4">Photosynthesis system II assembly factor Ycf48/Hcf136-like domain-containing protein</fullName>
    </recommendedName>
</protein>
<dbReference type="Proteomes" id="UP000176611">
    <property type="component" value="Unassembled WGS sequence"/>
</dbReference>
<reference evidence="2 3" key="1">
    <citation type="journal article" date="2016" name="Nat. Commun.">
        <title>Thousands of microbial genomes shed light on interconnected biogeochemical processes in an aquifer system.</title>
        <authorList>
            <person name="Anantharaman K."/>
            <person name="Brown C.T."/>
            <person name="Hug L.A."/>
            <person name="Sharon I."/>
            <person name="Castelle C.J."/>
            <person name="Probst A.J."/>
            <person name="Thomas B.C."/>
            <person name="Singh A."/>
            <person name="Wilkins M.J."/>
            <person name="Karaoz U."/>
            <person name="Brodie E.L."/>
            <person name="Williams K.H."/>
            <person name="Hubbard S.S."/>
            <person name="Banfield J.F."/>
        </authorList>
    </citation>
    <scope>NUCLEOTIDE SEQUENCE [LARGE SCALE GENOMIC DNA]</scope>
</reference>
<dbReference type="Gene3D" id="2.130.10.10">
    <property type="entry name" value="YVTN repeat-like/Quinoprotein amine dehydrogenase"/>
    <property type="match status" value="2"/>
</dbReference>
<dbReference type="InterPro" id="IPR015943">
    <property type="entry name" value="WD40/YVTN_repeat-like_dom_sf"/>
</dbReference>
<keyword evidence="1" id="KW-0472">Membrane</keyword>
<sequence length="348" mass="38299">MDKAFSLIVIVILVGTMLYFVPIIGQILGVTGGNVGNELSGVIAISFDHGKTFHEGSMQSSYGSVDINDFDYLQAHSLKKPLLLAASSKGLLLSDNDGISWNFFDDLHHELSGVDVRDIAINPYNKREVLIAAHKDGNGVLYRSDNTFFTVEKIFEDEERINAIHAYGDGLYIGTQDGKLIRYNLSNNTFRVLGTFGSPIVSLFGGMYVENLYIITKDRGVFVSSDQGNSLIGLRNKIGERFDAMIKTIAFDEGAHVSYAATALGIIESVDGYNWRNINEGASPLLSINALAVSSGGVFFAGVHDKMYVSRDHGFNWEYSDPFSRKEDELSVIKLLRNDTLVLVGTRN</sequence>